<reference evidence="5 6" key="1">
    <citation type="submission" date="2020-08" db="EMBL/GenBank/DDBJ databases">
        <title>Functional genomics of gut bacteria from endangered species of beetles.</title>
        <authorList>
            <person name="Carlos-Shanley C."/>
        </authorList>
    </citation>
    <scope>NUCLEOTIDE SEQUENCE [LARGE SCALE GENOMIC DNA]</scope>
    <source>
        <strain evidence="5 6">S00136</strain>
    </source>
</reference>
<gene>
    <name evidence="5" type="ORF">HNP36_002419</name>
</gene>
<accession>A0A841N8E1</accession>
<dbReference type="Pfam" id="PF12833">
    <property type="entry name" value="HTH_18"/>
    <property type="match status" value="1"/>
</dbReference>
<keyword evidence="6" id="KW-1185">Reference proteome</keyword>
<dbReference type="InterPro" id="IPR046532">
    <property type="entry name" value="DUF6597"/>
</dbReference>
<dbReference type="PROSITE" id="PS01124">
    <property type="entry name" value="HTH_ARAC_FAMILY_2"/>
    <property type="match status" value="1"/>
</dbReference>
<dbReference type="InterPro" id="IPR009057">
    <property type="entry name" value="Homeodomain-like_sf"/>
</dbReference>
<dbReference type="Gene3D" id="1.10.10.60">
    <property type="entry name" value="Homeodomain-like"/>
    <property type="match status" value="1"/>
</dbReference>
<dbReference type="GO" id="GO:0043565">
    <property type="term" value="F:sequence-specific DNA binding"/>
    <property type="evidence" value="ECO:0007669"/>
    <property type="project" value="InterPro"/>
</dbReference>
<evidence type="ECO:0000256" key="3">
    <source>
        <dbReference type="ARBA" id="ARBA00023163"/>
    </source>
</evidence>
<dbReference type="Proteomes" id="UP000589738">
    <property type="component" value="Unassembled WGS sequence"/>
</dbReference>
<comment type="caution">
    <text evidence="5">The sequence shown here is derived from an EMBL/GenBank/DDBJ whole genome shotgun (WGS) entry which is preliminary data.</text>
</comment>
<dbReference type="InterPro" id="IPR018060">
    <property type="entry name" value="HTH_AraC"/>
</dbReference>
<proteinExistence type="predicted"/>
<dbReference type="PANTHER" id="PTHR43280:SF2">
    <property type="entry name" value="HTH-TYPE TRANSCRIPTIONAL REGULATOR EXSA"/>
    <property type="match status" value="1"/>
</dbReference>
<feature type="domain" description="HTH araC/xylS-type" evidence="4">
    <location>
        <begin position="154"/>
        <end position="253"/>
    </location>
</feature>
<dbReference type="RefSeq" id="WP_184163578.1">
    <property type="nucleotide sequence ID" value="NZ_JACHLC010000002.1"/>
</dbReference>
<keyword evidence="3" id="KW-0804">Transcription</keyword>
<evidence type="ECO:0000256" key="2">
    <source>
        <dbReference type="ARBA" id="ARBA00023125"/>
    </source>
</evidence>
<evidence type="ECO:0000313" key="6">
    <source>
        <dbReference type="Proteomes" id="UP000589738"/>
    </source>
</evidence>
<evidence type="ECO:0000259" key="4">
    <source>
        <dbReference type="PROSITE" id="PS01124"/>
    </source>
</evidence>
<evidence type="ECO:0000313" key="5">
    <source>
        <dbReference type="EMBL" id="MBB6371343.1"/>
    </source>
</evidence>
<sequence>MRFDTFTPSDRLKPYVKYFVLSENEFESEYKVFPSAGIVIGFQYKGKLSAIQDLGETALSSAGITGITDSYKIFRNSRDTGTVLVYFTELGFSQFAANPANELFNQSISLENIFDKSKVSETEEKLFFAKTDRQRISIVEYFLLSQLKNIQTDKLIMEALTMIYHAKGNIRIRELSEKLFISQSPLEKRFRKYVGTSPKKFASIIRFNSVIDDLNDRKSLAEICFDNNFFDQAHFIKDFKQYTGDTPENFKRFL</sequence>
<dbReference type="SUPFAM" id="SSF46689">
    <property type="entry name" value="Homeodomain-like"/>
    <property type="match status" value="1"/>
</dbReference>
<name>A0A841N8E1_9FLAO</name>
<dbReference type="GO" id="GO:0003700">
    <property type="term" value="F:DNA-binding transcription factor activity"/>
    <property type="evidence" value="ECO:0007669"/>
    <property type="project" value="InterPro"/>
</dbReference>
<dbReference type="EMBL" id="JACHLC010000002">
    <property type="protein sequence ID" value="MBB6371343.1"/>
    <property type="molecule type" value="Genomic_DNA"/>
</dbReference>
<dbReference type="SMART" id="SM00342">
    <property type="entry name" value="HTH_ARAC"/>
    <property type="match status" value="1"/>
</dbReference>
<protein>
    <submittedName>
        <fullName evidence="5">AraC-like DNA-binding protein</fullName>
    </submittedName>
</protein>
<evidence type="ECO:0000256" key="1">
    <source>
        <dbReference type="ARBA" id="ARBA00023015"/>
    </source>
</evidence>
<keyword evidence="2 5" id="KW-0238">DNA-binding</keyword>
<dbReference type="PANTHER" id="PTHR43280">
    <property type="entry name" value="ARAC-FAMILY TRANSCRIPTIONAL REGULATOR"/>
    <property type="match status" value="1"/>
</dbReference>
<organism evidence="5 6">
    <name type="scientific">Chryseobacterium shigense</name>
    <dbReference type="NCBI Taxonomy" id="297244"/>
    <lineage>
        <taxon>Bacteria</taxon>
        <taxon>Pseudomonadati</taxon>
        <taxon>Bacteroidota</taxon>
        <taxon>Flavobacteriia</taxon>
        <taxon>Flavobacteriales</taxon>
        <taxon>Weeksellaceae</taxon>
        <taxon>Chryseobacterium group</taxon>
        <taxon>Chryseobacterium</taxon>
    </lineage>
</organism>
<keyword evidence="1" id="KW-0805">Transcription regulation</keyword>
<dbReference type="Pfam" id="PF20240">
    <property type="entry name" value="DUF6597"/>
    <property type="match status" value="1"/>
</dbReference>
<dbReference type="AlphaFoldDB" id="A0A841N8E1"/>